<name>A0A2M7B8B2_9BACT</name>
<reference evidence="2" key="1">
    <citation type="submission" date="2017-09" db="EMBL/GenBank/DDBJ databases">
        <title>Depth-based differentiation of microbial function through sediment-hosted aquifers and enrichment of novel symbionts in the deep terrestrial subsurface.</title>
        <authorList>
            <person name="Probst A.J."/>
            <person name="Ladd B."/>
            <person name="Jarett J.K."/>
            <person name="Geller-Mcgrath D.E."/>
            <person name="Sieber C.M.K."/>
            <person name="Emerson J.B."/>
            <person name="Anantharaman K."/>
            <person name="Thomas B.C."/>
            <person name="Malmstrom R."/>
            <person name="Stieglmeier M."/>
            <person name="Klingl A."/>
            <person name="Woyke T."/>
            <person name="Ryan C.M."/>
            <person name="Banfield J.F."/>
        </authorList>
    </citation>
    <scope>NUCLEOTIDE SEQUENCE [LARGE SCALE GENOMIC DNA]</scope>
</reference>
<dbReference type="Proteomes" id="UP000230131">
    <property type="component" value="Unassembled WGS sequence"/>
</dbReference>
<dbReference type="InterPro" id="IPR027417">
    <property type="entry name" value="P-loop_NTPase"/>
</dbReference>
<dbReference type="AlphaFoldDB" id="A0A2M7B8B2"/>
<dbReference type="Gene3D" id="3.40.50.300">
    <property type="entry name" value="P-loop containing nucleotide triphosphate hydrolases"/>
    <property type="match status" value="1"/>
</dbReference>
<sequence>MPLAIYRKYRPRTFSEVLGQEAVTEILKNAASLN</sequence>
<comment type="caution">
    <text evidence="1">The sequence shown here is derived from an EMBL/GenBank/DDBJ whole genome shotgun (WGS) entry which is preliminary data.</text>
</comment>
<proteinExistence type="predicted"/>
<organism evidence="1 2">
    <name type="scientific">Candidatus Wolfebacteria bacterium CG03_land_8_20_14_0_80_36_15</name>
    <dbReference type="NCBI Taxonomy" id="1975067"/>
    <lineage>
        <taxon>Bacteria</taxon>
        <taxon>Candidatus Wolfeibacteriota</taxon>
    </lineage>
</organism>
<evidence type="ECO:0000313" key="2">
    <source>
        <dbReference type="Proteomes" id="UP000230131"/>
    </source>
</evidence>
<evidence type="ECO:0000313" key="1">
    <source>
        <dbReference type="EMBL" id="PIU99298.1"/>
    </source>
</evidence>
<dbReference type="EMBL" id="PEVH01000019">
    <property type="protein sequence ID" value="PIU99298.1"/>
    <property type="molecule type" value="Genomic_DNA"/>
</dbReference>
<protein>
    <submittedName>
        <fullName evidence="1">Uncharacterized protein</fullName>
    </submittedName>
</protein>
<gene>
    <name evidence="1" type="ORF">COS59_00510</name>
</gene>
<accession>A0A2M7B8B2</accession>
<feature type="non-terminal residue" evidence="1">
    <location>
        <position position="34"/>
    </location>
</feature>